<evidence type="ECO:0000256" key="4">
    <source>
        <dbReference type="ARBA" id="ARBA00022801"/>
    </source>
</evidence>
<evidence type="ECO:0000259" key="7">
    <source>
        <dbReference type="PROSITE" id="PS51677"/>
    </source>
</evidence>
<evidence type="ECO:0000256" key="5">
    <source>
        <dbReference type="ARBA" id="ARBA00023277"/>
    </source>
</evidence>
<keyword evidence="3 6" id="KW-0732">Signal</keyword>
<dbReference type="InterPro" id="IPR002509">
    <property type="entry name" value="NODB_dom"/>
</dbReference>
<dbReference type="OrthoDB" id="407355at2759"/>
<dbReference type="SUPFAM" id="SSF88713">
    <property type="entry name" value="Glycoside hydrolase/deacetylase"/>
    <property type="match status" value="1"/>
</dbReference>
<comment type="caution">
    <text evidence="8">The sequence shown here is derived from an EMBL/GenBank/DDBJ whole genome shotgun (WGS) entry which is preliminary data.</text>
</comment>
<dbReference type="PANTHER" id="PTHR46471:SF2">
    <property type="entry name" value="CHITIN DEACETYLASE-RELATED"/>
    <property type="match status" value="1"/>
</dbReference>
<dbReference type="EMBL" id="JAEFCI010010712">
    <property type="protein sequence ID" value="KAG5457061.1"/>
    <property type="molecule type" value="Genomic_DNA"/>
</dbReference>
<feature type="signal peptide" evidence="6">
    <location>
        <begin position="1"/>
        <end position="25"/>
    </location>
</feature>
<dbReference type="PANTHER" id="PTHR46471">
    <property type="entry name" value="CHITIN DEACETYLASE"/>
    <property type="match status" value="1"/>
</dbReference>
<evidence type="ECO:0000256" key="2">
    <source>
        <dbReference type="ARBA" id="ARBA00022723"/>
    </source>
</evidence>
<sequence>MKAFVFAAAAAAAAVVLAGSNAASAQDVNSAFVTKCPAGQWALTFDDGPSALTPELLQLLQTAGVPASFFVLGVQLENAEFARSTKAAFDAGHLIASHTYDHLDLNTLTAAQVKDQMVRTEASIKSVIGFTPNYMRPPFGNCGPVCAGVMKELGYTVSSWDVDSNDWKVKDTPEQAKVID</sequence>
<evidence type="ECO:0000256" key="1">
    <source>
        <dbReference type="ARBA" id="ARBA00001941"/>
    </source>
</evidence>
<feature type="non-terminal residue" evidence="8">
    <location>
        <position position="180"/>
    </location>
</feature>
<protein>
    <recommendedName>
        <fullName evidence="7">NodB homology domain-containing protein</fullName>
    </recommendedName>
</protein>
<dbReference type="GO" id="GO:0016810">
    <property type="term" value="F:hydrolase activity, acting on carbon-nitrogen (but not peptide) bonds"/>
    <property type="evidence" value="ECO:0007669"/>
    <property type="project" value="InterPro"/>
</dbReference>
<dbReference type="InterPro" id="IPR011330">
    <property type="entry name" value="Glyco_hydro/deAcase_b/a-brl"/>
</dbReference>
<dbReference type="GO" id="GO:0046872">
    <property type="term" value="F:metal ion binding"/>
    <property type="evidence" value="ECO:0007669"/>
    <property type="project" value="UniProtKB-KW"/>
</dbReference>
<keyword evidence="5" id="KW-0119">Carbohydrate metabolism</keyword>
<feature type="domain" description="NodB homology" evidence="7">
    <location>
        <begin position="39"/>
        <end position="180"/>
    </location>
</feature>
<dbReference type="Proteomes" id="UP000673691">
    <property type="component" value="Unassembled WGS sequence"/>
</dbReference>
<comment type="cofactor">
    <cofactor evidence="1">
        <name>Co(2+)</name>
        <dbReference type="ChEBI" id="CHEBI:48828"/>
    </cofactor>
</comment>
<dbReference type="GO" id="GO:0005975">
    <property type="term" value="P:carbohydrate metabolic process"/>
    <property type="evidence" value="ECO:0007669"/>
    <property type="project" value="InterPro"/>
</dbReference>
<evidence type="ECO:0000256" key="3">
    <source>
        <dbReference type="ARBA" id="ARBA00022729"/>
    </source>
</evidence>
<dbReference type="AlphaFoldDB" id="A0A8H7ZPF2"/>
<proteinExistence type="predicted"/>
<keyword evidence="2" id="KW-0479">Metal-binding</keyword>
<gene>
    <name evidence="8" type="ORF">BJ554DRAFT_3031</name>
</gene>
<keyword evidence="9" id="KW-1185">Reference proteome</keyword>
<name>A0A8H7ZPF2_9FUNG</name>
<accession>A0A8H7ZPF2</accession>
<feature type="chain" id="PRO_5034542983" description="NodB homology domain-containing protein" evidence="6">
    <location>
        <begin position="26"/>
        <end position="180"/>
    </location>
</feature>
<reference evidence="8 9" key="1">
    <citation type="journal article" name="Sci. Rep.">
        <title>Genome-scale phylogenetic analyses confirm Olpidium as the closest living zoosporic fungus to the non-flagellated, terrestrial fungi.</title>
        <authorList>
            <person name="Chang Y."/>
            <person name="Rochon D."/>
            <person name="Sekimoto S."/>
            <person name="Wang Y."/>
            <person name="Chovatia M."/>
            <person name="Sandor L."/>
            <person name="Salamov A."/>
            <person name="Grigoriev I.V."/>
            <person name="Stajich J.E."/>
            <person name="Spatafora J.W."/>
        </authorList>
    </citation>
    <scope>NUCLEOTIDE SEQUENCE [LARGE SCALE GENOMIC DNA]</scope>
    <source>
        <strain evidence="8">S191</strain>
    </source>
</reference>
<evidence type="ECO:0000256" key="6">
    <source>
        <dbReference type="SAM" id="SignalP"/>
    </source>
</evidence>
<dbReference type="PROSITE" id="PS51677">
    <property type="entry name" value="NODB"/>
    <property type="match status" value="1"/>
</dbReference>
<organism evidence="8 9">
    <name type="scientific">Olpidium bornovanus</name>
    <dbReference type="NCBI Taxonomy" id="278681"/>
    <lineage>
        <taxon>Eukaryota</taxon>
        <taxon>Fungi</taxon>
        <taxon>Fungi incertae sedis</taxon>
        <taxon>Olpidiomycota</taxon>
        <taxon>Olpidiomycotina</taxon>
        <taxon>Olpidiomycetes</taxon>
        <taxon>Olpidiales</taxon>
        <taxon>Olpidiaceae</taxon>
        <taxon>Olpidium</taxon>
    </lineage>
</organism>
<dbReference type="Pfam" id="PF01522">
    <property type="entry name" value="Polysacc_deac_1"/>
    <property type="match status" value="1"/>
</dbReference>
<evidence type="ECO:0000313" key="8">
    <source>
        <dbReference type="EMBL" id="KAG5457061.1"/>
    </source>
</evidence>
<keyword evidence="4" id="KW-0378">Hydrolase</keyword>
<evidence type="ECO:0000313" key="9">
    <source>
        <dbReference type="Proteomes" id="UP000673691"/>
    </source>
</evidence>
<dbReference type="Gene3D" id="3.20.20.370">
    <property type="entry name" value="Glycoside hydrolase/deacetylase"/>
    <property type="match status" value="1"/>
</dbReference>